<protein>
    <submittedName>
        <fullName evidence="3">DUF3999 domain-containing protein</fullName>
    </submittedName>
</protein>
<evidence type="ECO:0000313" key="3">
    <source>
        <dbReference type="EMBL" id="MFC0677019.1"/>
    </source>
</evidence>
<keyword evidence="4" id="KW-1185">Reference proteome</keyword>
<keyword evidence="2" id="KW-0732">Signal</keyword>
<evidence type="ECO:0000256" key="2">
    <source>
        <dbReference type="SAM" id="SignalP"/>
    </source>
</evidence>
<feature type="chain" id="PRO_5046005268" evidence="2">
    <location>
        <begin position="19"/>
        <end position="456"/>
    </location>
</feature>
<keyword evidence="1" id="KW-0472">Membrane</keyword>
<dbReference type="Proteomes" id="UP001589896">
    <property type="component" value="Unassembled WGS sequence"/>
</dbReference>
<evidence type="ECO:0000313" key="4">
    <source>
        <dbReference type="Proteomes" id="UP001589896"/>
    </source>
</evidence>
<gene>
    <name evidence="3" type="ORF">ACFFGH_04015</name>
</gene>
<organism evidence="3 4">
    <name type="scientific">Lysobacter korlensis</name>
    <dbReference type="NCBI Taxonomy" id="553636"/>
    <lineage>
        <taxon>Bacteria</taxon>
        <taxon>Pseudomonadati</taxon>
        <taxon>Pseudomonadota</taxon>
        <taxon>Gammaproteobacteria</taxon>
        <taxon>Lysobacterales</taxon>
        <taxon>Lysobacteraceae</taxon>
        <taxon>Lysobacter</taxon>
    </lineage>
</organism>
<keyword evidence="1" id="KW-1133">Transmembrane helix</keyword>
<proteinExistence type="predicted"/>
<keyword evidence="1" id="KW-0812">Transmembrane</keyword>
<dbReference type="RefSeq" id="WP_386665005.1">
    <property type="nucleotide sequence ID" value="NZ_JBHLTG010000001.1"/>
</dbReference>
<feature type="signal peptide" evidence="2">
    <location>
        <begin position="1"/>
        <end position="18"/>
    </location>
</feature>
<dbReference type="Pfam" id="PF13163">
    <property type="entry name" value="DUF3999"/>
    <property type="match status" value="1"/>
</dbReference>
<comment type="caution">
    <text evidence="3">The sequence shown here is derived from an EMBL/GenBank/DDBJ whole genome shotgun (WGS) entry which is preliminary data.</text>
</comment>
<evidence type="ECO:0000256" key="1">
    <source>
        <dbReference type="SAM" id="Phobius"/>
    </source>
</evidence>
<dbReference type="EMBL" id="JBHLTG010000001">
    <property type="protein sequence ID" value="MFC0677019.1"/>
    <property type="molecule type" value="Genomic_DNA"/>
</dbReference>
<sequence>MKRLMACIALLLPIVALATPRGDYAWQWPLAAARSDDGAFRVVLDETVYRRIRTPTLRDLTVIDRNGAAMPASLIAAAPPAARVAPRRQLPWFALPPPSRSTADGHWSLVTEADADGRLRRVDVRGGAPQAPGAPQGALLVDASSVRAPLAALELEWRDVGAVDAGYRIEASHDLEHWRTLATHGRLVDLRQDGRRLLQQRIEFSDAPVARYLRLTPEPGAAGLEITAVTAEVAVAAPTVPPRWLTLSPRPAAAESSQQATVFEYELDGRFPVHTADVELPGNHAVEWRLETRDDPEAPWRAVAGPWIAFRIGASASSTHSAPQPLARLVRDRYWRLRSSAPISGSPVLRLGYRPESLVFVAQGAPPYTLVAGSAEARRADAPVPALLDALRAARGTGWQPAMARLGAMRELAGEAALRPVRDWKAWLLWSVLGLAAITVAAFAASLLHAPRPARG</sequence>
<name>A0ABV6RKB2_9GAMM</name>
<feature type="transmembrane region" description="Helical" evidence="1">
    <location>
        <begin position="427"/>
        <end position="448"/>
    </location>
</feature>
<dbReference type="InterPro" id="IPR025060">
    <property type="entry name" value="DUF3999"/>
</dbReference>
<accession>A0ABV6RKB2</accession>
<reference evidence="3 4" key="1">
    <citation type="submission" date="2024-09" db="EMBL/GenBank/DDBJ databases">
        <authorList>
            <person name="Sun Q."/>
            <person name="Mori K."/>
        </authorList>
    </citation>
    <scope>NUCLEOTIDE SEQUENCE [LARGE SCALE GENOMIC DNA]</scope>
    <source>
        <strain evidence="3 4">KCTC 23076</strain>
    </source>
</reference>